<evidence type="ECO:0000313" key="2">
    <source>
        <dbReference type="Proteomes" id="UP001567538"/>
    </source>
</evidence>
<organism evidence="1 2">
    <name type="scientific">Salvia divinorum</name>
    <name type="common">Maria pastora</name>
    <name type="synonym">Diviner's sage</name>
    <dbReference type="NCBI Taxonomy" id="28513"/>
    <lineage>
        <taxon>Eukaryota</taxon>
        <taxon>Viridiplantae</taxon>
        <taxon>Streptophyta</taxon>
        <taxon>Embryophyta</taxon>
        <taxon>Tracheophyta</taxon>
        <taxon>Spermatophyta</taxon>
        <taxon>Magnoliopsida</taxon>
        <taxon>eudicotyledons</taxon>
        <taxon>Gunneridae</taxon>
        <taxon>Pentapetalae</taxon>
        <taxon>asterids</taxon>
        <taxon>lamiids</taxon>
        <taxon>Lamiales</taxon>
        <taxon>Lamiaceae</taxon>
        <taxon>Nepetoideae</taxon>
        <taxon>Mentheae</taxon>
        <taxon>Salviinae</taxon>
        <taxon>Salvia</taxon>
        <taxon>Salvia subgen. Calosphace</taxon>
    </lineage>
</organism>
<proteinExistence type="predicted"/>
<sequence length="79" mass="8990">MACAVLRSLDQTIDHILNHDEYPLSVNGEQQIDRLQEKVLSLEEFLEKFEEEGCSLGRRIRDAANEAEDVIPDSNPSFT</sequence>
<dbReference type="Proteomes" id="UP001567538">
    <property type="component" value="Unassembled WGS sequence"/>
</dbReference>
<evidence type="ECO:0000313" key="1">
    <source>
        <dbReference type="EMBL" id="KAL1552078.1"/>
    </source>
</evidence>
<name>A0ABD1H9B9_SALDI</name>
<dbReference type="EMBL" id="JBEAFC010000006">
    <property type="protein sequence ID" value="KAL1552078.1"/>
    <property type="molecule type" value="Genomic_DNA"/>
</dbReference>
<dbReference type="Gene3D" id="1.20.5.4130">
    <property type="match status" value="1"/>
</dbReference>
<accession>A0ABD1H9B9</accession>
<dbReference type="AlphaFoldDB" id="A0ABD1H9B9"/>
<protein>
    <submittedName>
        <fullName evidence="1">Uncharacterized protein</fullName>
    </submittedName>
</protein>
<comment type="caution">
    <text evidence="1">The sequence shown here is derived from an EMBL/GenBank/DDBJ whole genome shotgun (WGS) entry which is preliminary data.</text>
</comment>
<keyword evidence="2" id="KW-1185">Reference proteome</keyword>
<reference evidence="1 2" key="1">
    <citation type="submission" date="2024-06" db="EMBL/GenBank/DDBJ databases">
        <title>A chromosome level genome sequence of Diviner's sage (Salvia divinorum).</title>
        <authorList>
            <person name="Ford S.A."/>
            <person name="Ro D.-K."/>
            <person name="Ness R.W."/>
            <person name="Phillips M.A."/>
        </authorList>
    </citation>
    <scope>NUCLEOTIDE SEQUENCE [LARGE SCALE GENOMIC DNA]</scope>
    <source>
        <strain evidence="1">SAF-2024a</strain>
        <tissue evidence="1">Leaf</tissue>
    </source>
</reference>
<gene>
    <name evidence="1" type="ORF">AAHA92_12922</name>
</gene>